<dbReference type="EMBL" id="CP099959">
    <property type="protein sequence ID" value="XCC56836.1"/>
    <property type="molecule type" value="Genomic_DNA"/>
</dbReference>
<sequence length="72" mass="8150">MATAIKLSSVFIKDAKPYADAMHRSVPKQIEYWARIGKIVEENPDLPFSMIQDILIGIEEVKAGKYSEYTFG</sequence>
<reference evidence="1" key="1">
    <citation type="submission" date="2022-06" db="EMBL/GenBank/DDBJ databases">
        <title>New Polynucleobacter species.</title>
        <authorList>
            <person name="Hahn M.W."/>
        </authorList>
    </citation>
    <scope>NUCLEOTIDE SEQUENCE</scope>
    <source>
        <strain evidence="1">UK-FUSCHL-C3</strain>
    </source>
</reference>
<dbReference type="Pfam" id="PF11903">
    <property type="entry name" value="ParD_like"/>
    <property type="match status" value="1"/>
</dbReference>
<dbReference type="RefSeq" id="WP_353437836.1">
    <property type="nucleotide sequence ID" value="NZ_CP099959.1"/>
</dbReference>
<protein>
    <submittedName>
        <fullName evidence="1">ParD-like family protein</fullName>
    </submittedName>
</protein>
<evidence type="ECO:0000313" key="1">
    <source>
        <dbReference type="EMBL" id="XCC56836.1"/>
    </source>
</evidence>
<dbReference type="InterPro" id="IPR021831">
    <property type="entry name" value="ParD-like"/>
</dbReference>
<name>A0AAU7ZZW0_9BURK</name>
<dbReference type="AlphaFoldDB" id="A0AAU7ZZW0"/>
<proteinExistence type="predicted"/>
<gene>
    <name evidence="1" type="ORF">NKE59_04840</name>
</gene>
<accession>A0AAU7ZZW0</accession>
<organism evidence="1">
    <name type="scientific">Polynucleobacter sp. UK-FUSCHL-C3</name>
    <dbReference type="NCBI Taxonomy" id="2955208"/>
    <lineage>
        <taxon>Bacteria</taxon>
        <taxon>Pseudomonadati</taxon>
        <taxon>Pseudomonadota</taxon>
        <taxon>Betaproteobacteria</taxon>
        <taxon>Burkholderiales</taxon>
        <taxon>Burkholderiaceae</taxon>
        <taxon>Polynucleobacter</taxon>
    </lineage>
</organism>